<reference evidence="1" key="1">
    <citation type="submission" date="2019-09" db="EMBL/GenBank/DDBJ databases">
        <title>Genomic analysis of Haloferax sp. CBA1149.</title>
        <authorList>
            <person name="Roh S.W."/>
        </authorList>
    </citation>
    <scope>NUCLEOTIDE SEQUENCE</scope>
    <source>
        <strain evidence="1">CBA1149</strain>
    </source>
</reference>
<gene>
    <name evidence="1" type="ORF">Hfx1149_06080</name>
</gene>
<sequence length="72" mass="7853">MLPALIAAFGLVELLFPDRFLDVVTRMAYEGDGDMTPKSWVRTVVRIEGAVLVLLALFIVGRRSSGGDEADD</sequence>
<comment type="caution">
    <text evidence="1">The sequence shown here is derived from an EMBL/GenBank/DDBJ whole genome shotgun (WGS) entry which is preliminary data.</text>
</comment>
<proteinExistence type="predicted"/>
<name>A0A643JTM4_9EURY</name>
<dbReference type="AlphaFoldDB" id="A0A643JTM4"/>
<accession>A0A643JTM4</accession>
<dbReference type="EMBL" id="VZUS01000001">
    <property type="protein sequence ID" value="KAB1187620.1"/>
    <property type="molecule type" value="Genomic_DNA"/>
</dbReference>
<protein>
    <recommendedName>
        <fullName evidence="2">DUF4149 domain-containing protein</fullName>
    </recommendedName>
</protein>
<evidence type="ECO:0000313" key="1">
    <source>
        <dbReference type="EMBL" id="KAB1187620.1"/>
    </source>
</evidence>
<evidence type="ECO:0008006" key="2">
    <source>
        <dbReference type="Google" id="ProtNLM"/>
    </source>
</evidence>
<dbReference type="RefSeq" id="WP_151136472.1">
    <property type="nucleotide sequence ID" value="NZ_VZUS01000001.1"/>
</dbReference>
<organism evidence="1">
    <name type="scientific">Haloferax sp. CBA1149</name>
    <dbReference type="NCBI Taxonomy" id="2650753"/>
    <lineage>
        <taxon>Archaea</taxon>
        <taxon>Methanobacteriati</taxon>
        <taxon>Methanobacteriota</taxon>
        <taxon>Stenosarchaea group</taxon>
        <taxon>Halobacteria</taxon>
        <taxon>Halobacteriales</taxon>
        <taxon>Haloferacaceae</taxon>
        <taxon>Haloferax</taxon>
    </lineage>
</organism>